<dbReference type="AlphaFoldDB" id="A0A7X2S4N7"/>
<dbReference type="GO" id="GO:0006825">
    <property type="term" value="P:copper ion transport"/>
    <property type="evidence" value="ECO:0007669"/>
    <property type="project" value="InterPro"/>
</dbReference>
<comment type="caution">
    <text evidence="8">The sequence shown here is derived from an EMBL/GenBank/DDBJ whole genome shotgun (WGS) entry which is preliminary data.</text>
</comment>
<evidence type="ECO:0000259" key="7">
    <source>
        <dbReference type="Pfam" id="PF04234"/>
    </source>
</evidence>
<dbReference type="InterPro" id="IPR032694">
    <property type="entry name" value="CopC/D"/>
</dbReference>
<proteinExistence type="predicted"/>
<organism evidence="8 9">
    <name type="scientific">Metabacillus mangrovi</name>
    <dbReference type="NCBI Taxonomy" id="1491830"/>
    <lineage>
        <taxon>Bacteria</taxon>
        <taxon>Bacillati</taxon>
        <taxon>Bacillota</taxon>
        <taxon>Bacilli</taxon>
        <taxon>Bacillales</taxon>
        <taxon>Bacillaceae</taxon>
        <taxon>Metabacillus</taxon>
    </lineage>
</organism>
<dbReference type="Proteomes" id="UP000434639">
    <property type="component" value="Unassembled WGS sequence"/>
</dbReference>
<keyword evidence="6" id="KW-0472">Membrane</keyword>
<dbReference type="GO" id="GO:0030313">
    <property type="term" value="C:cell envelope"/>
    <property type="evidence" value="ECO:0007669"/>
    <property type="project" value="UniProtKB-SubCell"/>
</dbReference>
<dbReference type="GO" id="GO:0046688">
    <property type="term" value="P:response to copper ion"/>
    <property type="evidence" value="ECO:0007669"/>
    <property type="project" value="InterPro"/>
</dbReference>
<evidence type="ECO:0000256" key="1">
    <source>
        <dbReference type="ARBA" id="ARBA00004196"/>
    </source>
</evidence>
<dbReference type="EMBL" id="WMIB01000007">
    <property type="protein sequence ID" value="MTH53552.1"/>
    <property type="molecule type" value="Genomic_DNA"/>
</dbReference>
<sequence>MLDFHVESPLKASFSLVFLKENGLSAFPQKMMIFNNPSHFMHACLLFIGKIKAESIERSLNMKKLLPILVFALLAFSQTTVLAHSKLESSNPEQGSSVSEKLETIQLVFNTDIEDSSTFTVMKDGNKEVPVENIQISGPELSGTVPNTMENGSYTVSWDIVGADGHVIKDSITFTYNGAEETPPAEEEAPAPEEEPEAKDPASSEEPEEKNSAAKETPAEEPAQNNQTLLIIGGILAAAAAGAVFFSMKKGRR</sequence>
<evidence type="ECO:0000256" key="2">
    <source>
        <dbReference type="ARBA" id="ARBA00022723"/>
    </source>
</evidence>
<keyword evidence="9" id="KW-1185">Reference proteome</keyword>
<name>A0A7X2S4N7_9BACI</name>
<protein>
    <recommendedName>
        <fullName evidence="7">CopC domain-containing protein</fullName>
    </recommendedName>
</protein>
<reference evidence="8 9" key="1">
    <citation type="journal article" date="2017" name="Int. J. Syst. Evol. Microbiol.">
        <title>Bacillus mangrovi sp. nov., isolated from a sediment sample from a mangrove forest.</title>
        <authorList>
            <person name="Gupta V."/>
            <person name="Singh P.K."/>
            <person name="Korpole S."/>
            <person name="Tanuku N.R.S."/>
            <person name="Pinnaka A.K."/>
        </authorList>
    </citation>
    <scope>NUCLEOTIDE SEQUENCE [LARGE SCALE GENOMIC DNA]</scope>
    <source>
        <strain evidence="8 9">KCTC 33872</strain>
    </source>
</reference>
<keyword evidence="2" id="KW-0479">Metal-binding</keyword>
<comment type="subcellular location">
    <subcellularLocation>
        <location evidence="1">Cell envelope</location>
    </subcellularLocation>
</comment>
<keyword evidence="3" id="KW-0732">Signal</keyword>
<evidence type="ECO:0000256" key="6">
    <source>
        <dbReference type="SAM" id="Phobius"/>
    </source>
</evidence>
<feature type="region of interest" description="Disordered" evidence="5">
    <location>
        <begin position="180"/>
        <end position="226"/>
    </location>
</feature>
<dbReference type="GO" id="GO:0005886">
    <property type="term" value="C:plasma membrane"/>
    <property type="evidence" value="ECO:0007669"/>
    <property type="project" value="TreeGrafter"/>
</dbReference>
<keyword evidence="6" id="KW-0812">Transmembrane</keyword>
<dbReference type="GO" id="GO:0005507">
    <property type="term" value="F:copper ion binding"/>
    <property type="evidence" value="ECO:0007669"/>
    <property type="project" value="InterPro"/>
</dbReference>
<gene>
    <name evidence="8" type="ORF">GKZ89_09070</name>
</gene>
<dbReference type="InterPro" id="IPR014756">
    <property type="entry name" value="Ig_E-set"/>
</dbReference>
<dbReference type="Pfam" id="PF04234">
    <property type="entry name" value="CopC"/>
    <property type="match status" value="1"/>
</dbReference>
<dbReference type="InterPro" id="IPR007348">
    <property type="entry name" value="CopC_dom"/>
</dbReference>
<dbReference type="SUPFAM" id="SSF81296">
    <property type="entry name" value="E set domains"/>
    <property type="match status" value="1"/>
</dbReference>
<evidence type="ECO:0000256" key="3">
    <source>
        <dbReference type="ARBA" id="ARBA00022729"/>
    </source>
</evidence>
<dbReference type="InterPro" id="IPR014755">
    <property type="entry name" value="Cu-Rt/internalin_Ig-like"/>
</dbReference>
<keyword evidence="6" id="KW-1133">Transmembrane helix</keyword>
<feature type="transmembrane region" description="Helical" evidence="6">
    <location>
        <begin position="229"/>
        <end position="248"/>
    </location>
</feature>
<feature type="domain" description="CopC" evidence="7">
    <location>
        <begin position="84"/>
        <end position="175"/>
    </location>
</feature>
<evidence type="ECO:0000313" key="9">
    <source>
        <dbReference type="Proteomes" id="UP000434639"/>
    </source>
</evidence>
<dbReference type="PANTHER" id="PTHR34820">
    <property type="entry name" value="INNER MEMBRANE PROTEIN YEBZ"/>
    <property type="match status" value="1"/>
</dbReference>
<feature type="compositionally biased region" description="Acidic residues" evidence="5">
    <location>
        <begin position="183"/>
        <end position="208"/>
    </location>
</feature>
<dbReference type="PANTHER" id="PTHR34820:SF4">
    <property type="entry name" value="INNER MEMBRANE PROTEIN YEBZ"/>
    <property type="match status" value="1"/>
</dbReference>
<keyword evidence="4" id="KW-0186">Copper</keyword>
<dbReference type="Gene3D" id="2.60.40.1220">
    <property type="match status" value="1"/>
</dbReference>
<evidence type="ECO:0000256" key="4">
    <source>
        <dbReference type="ARBA" id="ARBA00023008"/>
    </source>
</evidence>
<evidence type="ECO:0000313" key="8">
    <source>
        <dbReference type="EMBL" id="MTH53552.1"/>
    </source>
</evidence>
<dbReference type="OrthoDB" id="2353937at2"/>
<dbReference type="GO" id="GO:0042597">
    <property type="term" value="C:periplasmic space"/>
    <property type="evidence" value="ECO:0007669"/>
    <property type="project" value="InterPro"/>
</dbReference>
<evidence type="ECO:0000256" key="5">
    <source>
        <dbReference type="SAM" id="MobiDB-lite"/>
    </source>
</evidence>
<accession>A0A7X2S4N7</accession>